<dbReference type="GeneTree" id="ENSGT00940000154422"/>
<dbReference type="InterPro" id="IPR038763">
    <property type="entry name" value="DHH_sf"/>
</dbReference>
<evidence type="ECO:0000313" key="2">
    <source>
        <dbReference type="Proteomes" id="UP000008672"/>
    </source>
</evidence>
<dbReference type="EMBL" id="AFYH01085031">
    <property type="status" value="NOT_ANNOTATED_CDS"/>
    <property type="molecule type" value="Genomic_DNA"/>
</dbReference>
<name>H3B6S9_LATCH</name>
<sequence>SGRNQHRVHVILGDKNCDLDSTVSALTYAYFLTQINPSGNLCIPVLNIRRTESGFNRAIGFIQQQLSIPDSCFIFQDEIDLHQLNTEGKLSLTLVNSNVLTRTDRALQSAVVKVISQVEQCDGVSLELPESYSSVVTKQILEEAPNLVTQQLAHLLRGAILCKCMSSGSEKMSSKHEEIVAVLEEKYPELPSREDVICNLKEHKLDMQDLGIEQILLKELKELSDGEIKVAISSVYMTLEV</sequence>
<protein>
    <recommendedName>
        <fullName evidence="3">Prune exopolyphosphatase 1</fullName>
    </recommendedName>
</protein>
<dbReference type="Proteomes" id="UP000008672">
    <property type="component" value="Unassembled WGS sequence"/>
</dbReference>
<dbReference type="HOGENOM" id="CLU_019358_3_0_1"/>
<dbReference type="AlphaFoldDB" id="H3B6S9"/>
<dbReference type="Gene3D" id="3.90.1640.10">
    <property type="entry name" value="inorganic pyrophosphatase (n-terminal core)"/>
    <property type="match status" value="1"/>
</dbReference>
<dbReference type="PANTHER" id="PTHR12112:SF49">
    <property type="entry name" value="DHHA2 DOMAIN-CONTAINING PROTEIN"/>
    <property type="match status" value="1"/>
</dbReference>
<dbReference type="FunFam" id="3.90.1640.10:FF:000003">
    <property type="entry name" value="Prune homolog 2 with BCH domain"/>
    <property type="match status" value="1"/>
</dbReference>
<proteinExistence type="predicted"/>
<dbReference type="GO" id="GO:0005737">
    <property type="term" value="C:cytoplasm"/>
    <property type="evidence" value="ECO:0007669"/>
    <property type="project" value="TreeGrafter"/>
</dbReference>
<dbReference type="Ensembl" id="ENSLACT00000017730.1">
    <property type="protein sequence ID" value="ENSLACP00000017600.1"/>
    <property type="gene ID" value="ENSLACG00000015503.1"/>
</dbReference>
<dbReference type="InParanoid" id="H3B6S9"/>
<reference evidence="1" key="3">
    <citation type="submission" date="2025-09" db="UniProtKB">
        <authorList>
            <consortium name="Ensembl"/>
        </authorList>
    </citation>
    <scope>IDENTIFICATION</scope>
</reference>
<evidence type="ECO:0008006" key="3">
    <source>
        <dbReference type="Google" id="ProtNLM"/>
    </source>
</evidence>
<dbReference type="OMA" id="FNFYSET"/>
<organism evidence="1 2">
    <name type="scientific">Latimeria chalumnae</name>
    <name type="common">Coelacanth</name>
    <dbReference type="NCBI Taxonomy" id="7897"/>
    <lineage>
        <taxon>Eukaryota</taxon>
        <taxon>Metazoa</taxon>
        <taxon>Chordata</taxon>
        <taxon>Craniata</taxon>
        <taxon>Vertebrata</taxon>
        <taxon>Euteleostomi</taxon>
        <taxon>Coelacanthiformes</taxon>
        <taxon>Coelacanthidae</taxon>
        <taxon>Latimeria</taxon>
    </lineage>
</organism>
<reference evidence="2" key="1">
    <citation type="submission" date="2011-08" db="EMBL/GenBank/DDBJ databases">
        <title>The draft genome of Latimeria chalumnae.</title>
        <authorList>
            <person name="Di Palma F."/>
            <person name="Alfoldi J."/>
            <person name="Johnson J."/>
            <person name="Berlin A."/>
            <person name="Gnerre S."/>
            <person name="Jaffe D."/>
            <person name="MacCallum I."/>
            <person name="Young S."/>
            <person name="Walker B.J."/>
            <person name="Lander E."/>
            <person name="Lindblad-Toh K."/>
        </authorList>
    </citation>
    <scope>NUCLEOTIDE SEQUENCE [LARGE SCALE GENOMIC DNA]</scope>
    <source>
        <strain evidence="2">Wild caught</strain>
    </source>
</reference>
<dbReference type="EMBL" id="AFYH01085033">
    <property type="status" value="NOT_ANNOTATED_CDS"/>
    <property type="molecule type" value="Genomic_DNA"/>
</dbReference>
<evidence type="ECO:0000313" key="1">
    <source>
        <dbReference type="Ensembl" id="ENSLACP00000017600.1"/>
    </source>
</evidence>
<dbReference type="eggNOG" id="KOG4129">
    <property type="taxonomic scope" value="Eukaryota"/>
</dbReference>
<reference evidence="1" key="2">
    <citation type="submission" date="2025-08" db="UniProtKB">
        <authorList>
            <consortium name="Ensembl"/>
        </authorList>
    </citation>
    <scope>IDENTIFICATION</scope>
</reference>
<dbReference type="SUPFAM" id="SSF64182">
    <property type="entry name" value="DHH phosphoesterases"/>
    <property type="match status" value="1"/>
</dbReference>
<dbReference type="EMBL" id="AFYH01085032">
    <property type="status" value="NOT_ANNOTATED_CDS"/>
    <property type="molecule type" value="Genomic_DNA"/>
</dbReference>
<dbReference type="EMBL" id="AFYH01085030">
    <property type="status" value="NOT_ANNOTATED_CDS"/>
    <property type="molecule type" value="Genomic_DNA"/>
</dbReference>
<dbReference type="EMBL" id="AFYH01085029">
    <property type="status" value="NOT_ANNOTATED_CDS"/>
    <property type="molecule type" value="Genomic_DNA"/>
</dbReference>
<dbReference type="PANTHER" id="PTHR12112">
    <property type="entry name" value="BNIP - RELATED"/>
    <property type="match status" value="1"/>
</dbReference>
<dbReference type="STRING" id="7897.ENSLACP00000017600"/>
<accession>H3B6S9</accession>
<keyword evidence="2" id="KW-1185">Reference proteome</keyword>